<evidence type="ECO:0000256" key="1">
    <source>
        <dbReference type="SAM" id="SignalP"/>
    </source>
</evidence>
<comment type="caution">
    <text evidence="2">The sequence shown here is derived from an EMBL/GenBank/DDBJ whole genome shotgun (WGS) entry which is preliminary data.</text>
</comment>
<protein>
    <submittedName>
        <fullName evidence="2">Uncharacterized protein</fullName>
    </submittedName>
</protein>
<dbReference type="RefSeq" id="WP_194110157.1">
    <property type="nucleotide sequence ID" value="NZ_JADFFL010000001.1"/>
</dbReference>
<evidence type="ECO:0000313" key="2">
    <source>
        <dbReference type="EMBL" id="MBE9660972.1"/>
    </source>
</evidence>
<reference evidence="2" key="1">
    <citation type="submission" date="2020-10" db="EMBL/GenBank/DDBJ databases">
        <title>Mucilaginibacter mali sp. nov., isolated from rhizosphere soil of apple orchard.</title>
        <authorList>
            <person name="Lee J.-S."/>
            <person name="Kim H.S."/>
            <person name="Kim J.-S."/>
        </authorList>
    </citation>
    <scope>NUCLEOTIDE SEQUENCE</scope>
    <source>
        <strain evidence="2">KCTC 22746</strain>
    </source>
</reference>
<feature type="signal peptide" evidence="1">
    <location>
        <begin position="1"/>
        <end position="23"/>
    </location>
</feature>
<dbReference type="Proteomes" id="UP000622475">
    <property type="component" value="Unassembled WGS sequence"/>
</dbReference>
<keyword evidence="3" id="KW-1185">Reference proteome</keyword>
<name>A0A929KTN5_9SPHI</name>
<accession>A0A929KTN5</accession>
<dbReference type="EMBL" id="JADFFL010000001">
    <property type="protein sequence ID" value="MBE9660972.1"/>
    <property type="molecule type" value="Genomic_DNA"/>
</dbReference>
<gene>
    <name evidence="2" type="ORF">IRJ16_03675</name>
</gene>
<proteinExistence type="predicted"/>
<dbReference type="AlphaFoldDB" id="A0A929KTN5"/>
<keyword evidence="1" id="KW-0732">Signal</keyword>
<organism evidence="2 3">
    <name type="scientific">Mucilaginibacter myungsuensis</name>
    <dbReference type="NCBI Taxonomy" id="649104"/>
    <lineage>
        <taxon>Bacteria</taxon>
        <taxon>Pseudomonadati</taxon>
        <taxon>Bacteroidota</taxon>
        <taxon>Sphingobacteriia</taxon>
        <taxon>Sphingobacteriales</taxon>
        <taxon>Sphingobacteriaceae</taxon>
        <taxon>Mucilaginibacter</taxon>
    </lineage>
</organism>
<evidence type="ECO:0000313" key="3">
    <source>
        <dbReference type="Proteomes" id="UP000622475"/>
    </source>
</evidence>
<sequence>MLRSLKNLFALIATLCVCQAAFSQDNANIIRIADKTFSVGTYARPFRMEKMTITDPDTGPFWNWAVCIEMCLNYAGLNVSQDQVMSLVNGTPKEPLGTPSDLTFAINKTTPPAWGKPSKIYCAIANVDPDVIFDELHAGRPMIMGTGGVGTEGTAYMITAMQYTINYDTAGNMTGITPVSITLRDPWPNGKTSQNYIWNDFLAIKASLYTIKVEFKK</sequence>
<feature type="chain" id="PRO_5038140521" evidence="1">
    <location>
        <begin position="24"/>
        <end position="217"/>
    </location>
</feature>